<dbReference type="InterPro" id="IPR051121">
    <property type="entry name" value="FAH"/>
</dbReference>
<dbReference type="GO" id="GO:0016787">
    <property type="term" value="F:hydrolase activity"/>
    <property type="evidence" value="ECO:0007669"/>
    <property type="project" value="UniProtKB-KW"/>
</dbReference>
<dbReference type="GO" id="GO:0046872">
    <property type="term" value="F:metal ion binding"/>
    <property type="evidence" value="ECO:0007669"/>
    <property type="project" value="UniProtKB-KW"/>
</dbReference>
<proteinExistence type="inferred from homology"/>
<dbReference type="Gene3D" id="3.90.850.10">
    <property type="entry name" value="Fumarylacetoacetase-like, C-terminal domain"/>
    <property type="match status" value="1"/>
</dbReference>
<dbReference type="Proteomes" id="UP000272528">
    <property type="component" value="Chromosome"/>
</dbReference>
<dbReference type="AlphaFoldDB" id="A0A3S8ZXQ7"/>
<evidence type="ECO:0000313" key="4">
    <source>
        <dbReference type="EMBL" id="AZN38242.1"/>
    </source>
</evidence>
<dbReference type="GO" id="GO:0044281">
    <property type="term" value="P:small molecule metabolic process"/>
    <property type="evidence" value="ECO:0007669"/>
    <property type="project" value="UniProtKB-ARBA"/>
</dbReference>
<dbReference type="InterPro" id="IPR036663">
    <property type="entry name" value="Fumarylacetoacetase_C_sf"/>
</dbReference>
<evidence type="ECO:0000313" key="5">
    <source>
        <dbReference type="Proteomes" id="UP000272528"/>
    </source>
</evidence>
<dbReference type="OrthoDB" id="9805307at2"/>
<protein>
    <submittedName>
        <fullName evidence="4">FAA hydrolase family protein</fullName>
    </submittedName>
</protein>
<organism evidence="4 5">
    <name type="scientific">Paenibacillus albus</name>
    <dbReference type="NCBI Taxonomy" id="2495582"/>
    <lineage>
        <taxon>Bacteria</taxon>
        <taxon>Bacillati</taxon>
        <taxon>Bacillota</taxon>
        <taxon>Bacilli</taxon>
        <taxon>Bacillales</taxon>
        <taxon>Paenibacillaceae</taxon>
        <taxon>Paenibacillus</taxon>
    </lineage>
</organism>
<dbReference type="EMBL" id="CP034437">
    <property type="protein sequence ID" value="AZN38242.1"/>
    <property type="molecule type" value="Genomic_DNA"/>
</dbReference>
<keyword evidence="5" id="KW-1185">Reference proteome</keyword>
<dbReference type="PANTHER" id="PTHR42796:SF4">
    <property type="entry name" value="FUMARYLACETOACETATE HYDROLASE DOMAIN-CONTAINING PROTEIN 2A"/>
    <property type="match status" value="1"/>
</dbReference>
<dbReference type="PANTHER" id="PTHR42796">
    <property type="entry name" value="FUMARYLACETOACETATE HYDROLASE DOMAIN-CONTAINING PROTEIN 2A-RELATED"/>
    <property type="match status" value="1"/>
</dbReference>
<dbReference type="KEGG" id="palb:EJC50_00045"/>
<evidence type="ECO:0000256" key="1">
    <source>
        <dbReference type="ARBA" id="ARBA00010211"/>
    </source>
</evidence>
<gene>
    <name evidence="4" type="ORF">EJC50_00045</name>
</gene>
<dbReference type="RefSeq" id="WP_126011196.1">
    <property type="nucleotide sequence ID" value="NZ_CP034437.1"/>
</dbReference>
<evidence type="ECO:0000259" key="3">
    <source>
        <dbReference type="Pfam" id="PF01557"/>
    </source>
</evidence>
<comment type="similarity">
    <text evidence="1">Belongs to the FAH family.</text>
</comment>
<keyword evidence="4" id="KW-0378">Hydrolase</keyword>
<feature type="domain" description="Fumarylacetoacetase-like C-terminal" evidence="3">
    <location>
        <begin position="87"/>
        <end position="285"/>
    </location>
</feature>
<accession>A0A3S8ZXQ7</accession>
<evidence type="ECO:0000256" key="2">
    <source>
        <dbReference type="ARBA" id="ARBA00022723"/>
    </source>
</evidence>
<sequence>MILATLCSEEKEEAAIQAPHGWIKLSRINEALGTDWPLQVGELIIGGRWESLSRWYKDEGEARLLLEVEALPEGDVSLGLLYRNPRKIWGIGMNYRPSGELPAPPEPGEDPVSFMKPDTTLIGPGQPIRLPMQSERVTAEAELAIIIGKECRNVSEAEAPDYVAGLTTALDMTAADIHEANPRYLTRAKSFDTFLSIGPQLLTADETEDVHSLEISTVLNGETVHRNTVSQMRFRPWWIVAFHSQVMTLLPGDIILTGTPGPVVIRPGDEAQGRIEGFLPLTNPVAAE</sequence>
<dbReference type="InterPro" id="IPR011234">
    <property type="entry name" value="Fumarylacetoacetase-like_C"/>
</dbReference>
<dbReference type="Pfam" id="PF01557">
    <property type="entry name" value="FAA_hydrolase"/>
    <property type="match status" value="1"/>
</dbReference>
<reference evidence="5" key="1">
    <citation type="submission" date="2018-12" db="EMBL/GenBank/DDBJ databases">
        <title>Genome sequence of Peanibacillus sp.</title>
        <authorList>
            <person name="Subramani G."/>
            <person name="Srinivasan S."/>
            <person name="Kim M.K."/>
        </authorList>
    </citation>
    <scope>NUCLEOTIDE SEQUENCE [LARGE SCALE GENOMIC DNA]</scope>
    <source>
        <strain evidence="5">18JY67-1</strain>
    </source>
</reference>
<dbReference type="SUPFAM" id="SSF56529">
    <property type="entry name" value="FAH"/>
    <property type="match status" value="1"/>
</dbReference>
<keyword evidence="2" id="KW-0479">Metal-binding</keyword>
<name>A0A3S8ZXQ7_9BACL</name>